<dbReference type="PROSITE" id="PS51642">
    <property type="entry name" value="HEMOPEXIN_2"/>
    <property type="match status" value="4"/>
</dbReference>
<evidence type="ECO:0000256" key="5">
    <source>
        <dbReference type="ARBA" id="ARBA00022737"/>
    </source>
</evidence>
<feature type="binding site" evidence="13">
    <location>
        <position position="199"/>
    </location>
    <ligand>
        <name>Ca(2+)</name>
        <dbReference type="ChEBI" id="CHEBI:29108"/>
        <label>2</label>
    </ligand>
</feature>
<feature type="binding site" evidence="13">
    <location>
        <position position="563"/>
    </location>
    <ligand>
        <name>Ca(2+)</name>
        <dbReference type="ChEBI" id="CHEBI:29108"/>
        <label>5</label>
    </ligand>
</feature>
<evidence type="ECO:0000256" key="10">
    <source>
        <dbReference type="PIRSR" id="PIRSR001191-1"/>
    </source>
</evidence>
<evidence type="ECO:0000256" key="13">
    <source>
        <dbReference type="PIRSR" id="PIRSR621190-2"/>
    </source>
</evidence>
<dbReference type="Pfam" id="PF00045">
    <property type="entry name" value="Hemopexin"/>
    <property type="match status" value="4"/>
</dbReference>
<feature type="repeat" description="Hemopexin" evidence="15">
    <location>
        <begin position="557"/>
        <end position="605"/>
    </location>
</feature>
<proteinExistence type="inferred from homology"/>
<feature type="repeat" description="Hemopexin" evidence="15">
    <location>
        <begin position="509"/>
        <end position="555"/>
    </location>
</feature>
<keyword evidence="13" id="KW-0106">Calcium</keyword>
<feature type="binding site" evidence="13">
    <location>
        <position position="188"/>
    </location>
    <ligand>
        <name>Zn(2+)</name>
        <dbReference type="ChEBI" id="CHEBI:29105"/>
        <label>1</label>
    </ligand>
</feature>
<feature type="binding site" evidence="13">
    <location>
        <position position="208"/>
    </location>
    <ligand>
        <name>Ca(2+)</name>
        <dbReference type="ChEBI" id="CHEBI:29108"/>
        <label>3</label>
    </ligand>
</feature>
<dbReference type="PROSITE" id="PS00546">
    <property type="entry name" value="CYSTEINE_SWITCH"/>
    <property type="match status" value="1"/>
</dbReference>
<reference evidence="19" key="1">
    <citation type="journal article" date="2020" name="bioRxiv">
        <title>Chromosome-level reference genome of the European wasp spider Argiope bruennichi: a resource for studies on range expansion and evolutionary adaptation.</title>
        <authorList>
            <person name="Sheffer M.M."/>
            <person name="Hoppe A."/>
            <person name="Krehenwinkel H."/>
            <person name="Uhl G."/>
            <person name="Kuss A.W."/>
            <person name="Jensen L."/>
            <person name="Jensen C."/>
            <person name="Gillespie R.G."/>
            <person name="Hoff K.J."/>
            <person name="Prost S."/>
        </authorList>
    </citation>
    <scope>NUCLEOTIDE SEQUENCE</scope>
</reference>
<dbReference type="InterPro" id="IPR002477">
    <property type="entry name" value="Peptidoglycan-bd-like"/>
</dbReference>
<keyword evidence="6" id="KW-0378">Hydrolase</keyword>
<feature type="binding site" evidence="13">
    <location>
        <position position="464"/>
    </location>
    <ligand>
        <name>Ca(2+)</name>
        <dbReference type="ChEBI" id="CHEBI:29108"/>
        <label>4</label>
    </ligand>
</feature>
<dbReference type="InterPro" id="IPR036365">
    <property type="entry name" value="PGBD-like_sf"/>
</dbReference>
<dbReference type="InterPro" id="IPR001818">
    <property type="entry name" value="Pept_M10_metallopeptidase"/>
</dbReference>
<dbReference type="EMBL" id="JABXBU010002230">
    <property type="protein sequence ID" value="KAF8766645.1"/>
    <property type="molecule type" value="Genomic_DNA"/>
</dbReference>
<dbReference type="PANTHER" id="PTHR10201">
    <property type="entry name" value="MATRIX METALLOPROTEINASE"/>
    <property type="match status" value="1"/>
</dbReference>
<evidence type="ECO:0000313" key="20">
    <source>
        <dbReference type="Proteomes" id="UP000807504"/>
    </source>
</evidence>
<dbReference type="InterPro" id="IPR021158">
    <property type="entry name" value="Pept_M10A_Zn_BS"/>
</dbReference>
<feature type="compositionally biased region" description="Basic and acidic residues" evidence="16">
    <location>
        <begin position="310"/>
        <end position="321"/>
    </location>
</feature>
<dbReference type="InterPro" id="IPR024079">
    <property type="entry name" value="MetalloPept_cat_dom_sf"/>
</dbReference>
<evidence type="ECO:0000256" key="6">
    <source>
        <dbReference type="ARBA" id="ARBA00022801"/>
    </source>
</evidence>
<feature type="repeat" description="Hemopexin" evidence="15">
    <location>
        <begin position="460"/>
        <end position="505"/>
    </location>
</feature>
<evidence type="ECO:0000256" key="15">
    <source>
        <dbReference type="PROSITE-ProRule" id="PRU01011"/>
    </source>
</evidence>
<feature type="region of interest" description="Disordered" evidence="16">
    <location>
        <begin position="429"/>
        <end position="455"/>
    </location>
</feature>
<dbReference type="GO" id="GO:0030198">
    <property type="term" value="P:extracellular matrix organization"/>
    <property type="evidence" value="ECO:0007669"/>
    <property type="project" value="TreeGrafter"/>
</dbReference>
<feature type="binding site" evidence="13">
    <location>
        <position position="208"/>
    </location>
    <ligand>
        <name>Ca(2+)</name>
        <dbReference type="ChEBI" id="CHEBI:29108"/>
        <label>1</label>
    </ligand>
</feature>
<protein>
    <submittedName>
        <fullName evidence="19">Matrix metalloproteinase-17 like protein</fullName>
    </submittedName>
</protein>
<keyword evidence="4 17" id="KW-0732">Signal</keyword>
<dbReference type="InterPro" id="IPR036375">
    <property type="entry name" value="Hemopexin-like_dom_sf"/>
</dbReference>
<keyword evidence="3 11" id="KW-0479">Metal-binding</keyword>
<gene>
    <name evidence="19" type="ORF">HNY73_019689</name>
</gene>
<feature type="region of interest" description="Disordered" evidence="16">
    <location>
        <begin position="225"/>
        <end position="404"/>
    </location>
</feature>
<evidence type="ECO:0000256" key="11">
    <source>
        <dbReference type="PIRSR" id="PIRSR001191-2"/>
    </source>
</evidence>
<dbReference type="Pfam" id="PF01471">
    <property type="entry name" value="PG_binding_1"/>
    <property type="match status" value="1"/>
</dbReference>
<comment type="similarity">
    <text evidence="1">Belongs to the peptidase M10A family.</text>
</comment>
<feature type="binding site" evidence="13">
    <location>
        <position position="205"/>
    </location>
    <ligand>
        <name>Ca(2+)</name>
        <dbReference type="ChEBI" id="CHEBI:29108"/>
        <label>3</label>
    </ligand>
</feature>
<organism evidence="19 20">
    <name type="scientific">Argiope bruennichi</name>
    <name type="common">Wasp spider</name>
    <name type="synonym">Aranea bruennichi</name>
    <dbReference type="NCBI Taxonomy" id="94029"/>
    <lineage>
        <taxon>Eukaryota</taxon>
        <taxon>Metazoa</taxon>
        <taxon>Ecdysozoa</taxon>
        <taxon>Arthropoda</taxon>
        <taxon>Chelicerata</taxon>
        <taxon>Arachnida</taxon>
        <taxon>Araneae</taxon>
        <taxon>Araneomorphae</taxon>
        <taxon>Entelegynae</taxon>
        <taxon>Araneoidea</taxon>
        <taxon>Araneidae</taxon>
        <taxon>Argiope</taxon>
    </lineage>
</organism>
<evidence type="ECO:0000256" key="7">
    <source>
        <dbReference type="ARBA" id="ARBA00022833"/>
    </source>
</evidence>
<evidence type="ECO:0000256" key="14">
    <source>
        <dbReference type="PIRSR" id="PIRSR621190-5"/>
    </source>
</evidence>
<feature type="compositionally biased region" description="Basic and acidic residues" evidence="16">
    <location>
        <begin position="235"/>
        <end position="301"/>
    </location>
</feature>
<feature type="binding site" evidence="13">
    <location>
        <position position="175"/>
    </location>
    <ligand>
        <name>Zn(2+)</name>
        <dbReference type="ChEBI" id="CHEBI:29105"/>
        <label>1</label>
    </ligand>
</feature>
<dbReference type="GO" id="GO:0008270">
    <property type="term" value="F:zinc ion binding"/>
    <property type="evidence" value="ECO:0007669"/>
    <property type="project" value="InterPro"/>
</dbReference>
<name>A0A8T0E8R1_ARGBR</name>
<feature type="chain" id="PRO_5035900129" evidence="17">
    <location>
        <begin position="23"/>
        <end position="654"/>
    </location>
</feature>
<dbReference type="SUPFAM" id="SSF55486">
    <property type="entry name" value="Metalloproteases ('zincins'), catalytic domain"/>
    <property type="match status" value="1"/>
</dbReference>
<comment type="caution">
    <text evidence="19">The sequence shown here is derived from an EMBL/GenBank/DDBJ whole genome shotgun (WGS) entry which is preliminary data.</text>
</comment>
<dbReference type="Pfam" id="PF12815">
    <property type="entry name" value="CTD"/>
    <property type="match status" value="1"/>
</dbReference>
<dbReference type="Gene3D" id="2.110.10.10">
    <property type="entry name" value="Hemopexin-like domain"/>
    <property type="match status" value="1"/>
</dbReference>
<dbReference type="GO" id="GO:0005615">
    <property type="term" value="C:extracellular space"/>
    <property type="evidence" value="ECO:0007669"/>
    <property type="project" value="TreeGrafter"/>
</dbReference>
<evidence type="ECO:0000256" key="12">
    <source>
        <dbReference type="PIRSR" id="PIRSR621190-1"/>
    </source>
</evidence>
<feature type="repeat" description="Hemopexin" evidence="15">
    <location>
        <begin position="606"/>
        <end position="652"/>
    </location>
</feature>
<dbReference type="Pfam" id="PF00413">
    <property type="entry name" value="Peptidase_M10"/>
    <property type="match status" value="1"/>
</dbReference>
<evidence type="ECO:0000256" key="9">
    <source>
        <dbReference type="ARBA" id="ARBA00023145"/>
    </source>
</evidence>
<dbReference type="InterPro" id="IPR000585">
    <property type="entry name" value="Hemopexin-like_dom"/>
</dbReference>
<keyword evidence="5" id="KW-0677">Repeat</keyword>
<evidence type="ECO:0000256" key="8">
    <source>
        <dbReference type="ARBA" id="ARBA00023049"/>
    </source>
</evidence>
<feature type="signal peptide" evidence="17">
    <location>
        <begin position="1"/>
        <end position="22"/>
    </location>
</feature>
<evidence type="ECO:0000256" key="3">
    <source>
        <dbReference type="ARBA" id="ARBA00022723"/>
    </source>
</evidence>
<comment type="cofactor">
    <cofactor evidence="13">
        <name>Zn(2+)</name>
        <dbReference type="ChEBI" id="CHEBI:29105"/>
    </cofactor>
    <text evidence="13">Binds 2 Zn(2+) ions per subunit.</text>
</comment>
<evidence type="ECO:0000256" key="2">
    <source>
        <dbReference type="ARBA" id="ARBA00022670"/>
    </source>
</evidence>
<evidence type="ECO:0000256" key="4">
    <source>
        <dbReference type="ARBA" id="ARBA00022729"/>
    </source>
</evidence>
<feature type="compositionally biased region" description="Basic and acidic residues" evidence="16">
    <location>
        <begin position="330"/>
        <end position="353"/>
    </location>
</feature>
<feature type="binding site" evidence="13">
    <location>
        <position position="203"/>
    </location>
    <ligand>
        <name>Zn(2+)</name>
        <dbReference type="ChEBI" id="CHEBI:29105"/>
        <label>1</label>
    </ligand>
</feature>
<dbReference type="FunFam" id="2.110.10.10:FF:000018">
    <property type="entry name" value="Matrix metallopeptidase 25b"/>
    <property type="match status" value="1"/>
</dbReference>
<dbReference type="PIRSF" id="PIRSF001191">
    <property type="entry name" value="Peptidase_M10A_matrix"/>
    <property type="match status" value="1"/>
</dbReference>
<comment type="cofactor">
    <cofactor evidence="13">
        <name>Ca(2+)</name>
        <dbReference type="ChEBI" id="CHEBI:29108"/>
    </cofactor>
    <text evidence="13">Can bind about 5 Ca(2+) ions per subunit.</text>
</comment>
<dbReference type="PANTHER" id="PTHR10201:SF169">
    <property type="entry name" value="MATRIX METALLOPROTEINASE-16-LIKE PROTEIN"/>
    <property type="match status" value="1"/>
</dbReference>
<dbReference type="SMART" id="SM00120">
    <property type="entry name" value="HX"/>
    <property type="match status" value="4"/>
</dbReference>
<keyword evidence="20" id="KW-1185">Reference proteome</keyword>
<feature type="binding site" evidence="13">
    <location>
        <position position="609"/>
    </location>
    <ligand>
        <name>Ca(2+)</name>
        <dbReference type="ChEBI" id="CHEBI:29108"/>
        <label>4</label>
    </ligand>
</feature>
<evidence type="ECO:0000256" key="17">
    <source>
        <dbReference type="SAM" id="SignalP"/>
    </source>
</evidence>
<feature type="binding site" evidence="11">
    <location>
        <position position="248"/>
    </location>
    <ligand>
        <name>Zn(2+)</name>
        <dbReference type="ChEBI" id="CHEBI:29105"/>
        <label>2</label>
        <note>catalytic</note>
    </ligand>
</feature>
<dbReference type="SUPFAM" id="SSF47090">
    <property type="entry name" value="PGBD-like"/>
    <property type="match status" value="1"/>
</dbReference>
<dbReference type="GO" id="GO:0031012">
    <property type="term" value="C:extracellular matrix"/>
    <property type="evidence" value="ECO:0007669"/>
    <property type="project" value="InterPro"/>
</dbReference>
<dbReference type="PRINTS" id="PR00138">
    <property type="entry name" value="MATRIXIN"/>
</dbReference>
<feature type="binding site" evidence="13">
    <location>
        <position position="173"/>
    </location>
    <ligand>
        <name>Zn(2+)</name>
        <dbReference type="ChEBI" id="CHEBI:29105"/>
        <label>1</label>
    </ligand>
</feature>
<keyword evidence="9" id="KW-0865">Zymogen</keyword>
<dbReference type="SUPFAM" id="SSF50923">
    <property type="entry name" value="Hemopexin-like domain"/>
    <property type="match status" value="1"/>
</dbReference>
<reference evidence="19" key="2">
    <citation type="submission" date="2020-06" db="EMBL/GenBank/DDBJ databases">
        <authorList>
            <person name="Sheffer M."/>
        </authorList>
    </citation>
    <scope>NUCLEOTIDE SEQUENCE</scope>
</reference>
<feature type="compositionally biased region" description="Basic and acidic residues" evidence="16">
    <location>
        <begin position="392"/>
        <end position="404"/>
    </location>
</feature>
<feature type="binding site" evidence="11">
    <location>
        <position position="238"/>
    </location>
    <ligand>
        <name>Zn(2+)</name>
        <dbReference type="ChEBI" id="CHEBI:29105"/>
        <label>2</label>
        <note>catalytic</note>
    </ligand>
</feature>
<keyword evidence="8" id="KW-0482">Metalloprotease</keyword>
<sequence>MWAEISFYFFLVSFHAILKVDCAPLPQEKLPSKEMEKFMKQYGYIESGPGDADALYTVEGFKKAIQQMQKFGGLPQTGELDEATLNLTKTPRCGVPDVIQHHRSKRYVIGSGAWKKRNITYFLANWPPELEPQLTRSKLAKALGLWSDVTPLRFNPRESMDADLIIAFGRGPHGDGYAFDGPGGVLAHAFFPYEHGSFGGDIHFDDDEHWIDGETMKKVLNANFEEETQAPTVDETPHYPDREDETPHYPDREDETPHYPDRGDETPHYPDRDGETPHYPDKEDESPHYPDKDDGTPHYPDKEDEAPYYPDRDNGAPHYPDKEDEAPYYPDRDNGAPHYPDKEDETPHYPDKNDDSDEDNDENRTDSSNDNDEDSATEPKHEDPTETDGNEEDVRTVDDDFAKDEETVYTDSDWLDKDDGKRHTTVSTTKKTFETTTPLPPVITTPEIKKTTPKPTNLCEGSIDAASLFRDELFVFKGSYMWRLRERNERVPGYPVDFHVFFTGIPRSIQSIDAVYQRPFDYNILFFTGQVYWIFDGDRFTRDSPRPLTDLGLPSDLDKLDAAFLWAKNGKTYFFRGDQYWRYDDRNKKMEGGYPQRITRWRGLVPGIDTAFTWRDRKTYFFKDDIFWRFNNQNVSVDAGFPQPTASFWFGCHV</sequence>
<feature type="active site" evidence="10">
    <location>
        <position position="265"/>
    </location>
</feature>
<dbReference type="GO" id="GO:0004222">
    <property type="term" value="F:metalloendopeptidase activity"/>
    <property type="evidence" value="ECO:0007669"/>
    <property type="project" value="InterPro"/>
</dbReference>
<dbReference type="InterPro" id="IPR021190">
    <property type="entry name" value="Pept_M10A"/>
</dbReference>
<feature type="domain" description="Peptidase metallopeptidase" evidence="18">
    <location>
        <begin position="110"/>
        <end position="251"/>
    </location>
</feature>
<evidence type="ECO:0000259" key="18">
    <source>
        <dbReference type="SMART" id="SM00235"/>
    </source>
</evidence>
<dbReference type="Gene3D" id="3.40.390.10">
    <property type="entry name" value="Collagenase (Catalytic Domain)"/>
    <property type="match status" value="1"/>
</dbReference>
<accession>A0A8T0E8R1</accession>
<evidence type="ECO:0000313" key="19">
    <source>
        <dbReference type="EMBL" id="KAF8766645.1"/>
    </source>
</evidence>
<dbReference type="SMART" id="SM00235">
    <property type="entry name" value="ZnMc"/>
    <property type="match status" value="1"/>
</dbReference>
<keyword evidence="7 11" id="KW-0862">Zinc</keyword>
<feature type="binding site" evidence="13">
    <location>
        <position position="180"/>
    </location>
    <ligand>
        <name>Ca(2+)</name>
        <dbReference type="ChEBI" id="CHEBI:29108"/>
        <label>3</label>
    </ligand>
</feature>
<feature type="short sequence motif" description="Cysteine switch" evidence="14">
    <location>
        <begin position="91"/>
        <end position="98"/>
    </location>
</feature>
<dbReference type="Proteomes" id="UP000807504">
    <property type="component" value="Unassembled WGS sequence"/>
</dbReference>
<feature type="binding site" evidence="13">
    <location>
        <position position="163"/>
    </location>
    <ligand>
        <name>Ca(2+)</name>
        <dbReference type="ChEBI" id="CHEBI:29108"/>
        <label>2</label>
    </ligand>
</feature>
<dbReference type="InterPro" id="IPR018487">
    <property type="entry name" value="Hemopexin-like_repeat"/>
</dbReference>
<dbReference type="GO" id="GO:0030574">
    <property type="term" value="P:collagen catabolic process"/>
    <property type="evidence" value="ECO:0007669"/>
    <property type="project" value="TreeGrafter"/>
</dbReference>
<feature type="binding site" evidence="13">
    <location>
        <position position="513"/>
    </location>
    <ligand>
        <name>Ca(2+)</name>
        <dbReference type="ChEBI" id="CHEBI:29108"/>
        <label>4</label>
    </ligand>
</feature>
<evidence type="ECO:0000256" key="1">
    <source>
        <dbReference type="ARBA" id="ARBA00010370"/>
    </source>
</evidence>
<evidence type="ECO:0000256" key="16">
    <source>
        <dbReference type="SAM" id="MobiDB-lite"/>
    </source>
</evidence>
<feature type="binding site" evidence="13">
    <location>
        <position position="206"/>
    </location>
    <ligand>
        <name>Ca(2+)</name>
        <dbReference type="ChEBI" id="CHEBI:29108"/>
        <label>1</label>
    </ligand>
</feature>
<keyword evidence="2" id="KW-0645">Protease</keyword>
<dbReference type="AlphaFoldDB" id="A0A8T0E8R1"/>
<dbReference type="InterPro" id="IPR006026">
    <property type="entry name" value="Peptidase_Metallo"/>
</dbReference>
<dbReference type="CDD" id="cd00094">
    <property type="entry name" value="HX"/>
    <property type="match status" value="1"/>
</dbReference>
<feature type="binding site" evidence="13">
    <location>
        <position position="181"/>
    </location>
    <ligand>
        <name>Ca(2+)</name>
        <dbReference type="ChEBI" id="CHEBI:29108"/>
        <label>3</label>
    </ligand>
</feature>
<dbReference type="GO" id="GO:0006508">
    <property type="term" value="P:proteolysis"/>
    <property type="evidence" value="ECO:0007669"/>
    <property type="project" value="UniProtKB-KW"/>
</dbReference>
<feature type="active site" evidence="12">
    <location>
        <position position="226"/>
    </location>
</feature>
<feature type="binding site" description="in inhibited form" evidence="13">
    <location>
        <position position="93"/>
    </location>
    <ligand>
        <name>Zn(2+)</name>
        <dbReference type="ChEBI" id="CHEBI:29105"/>
        <label>2</label>
        <note>catalytic</note>
    </ligand>
</feature>
<feature type="binding site" evidence="13">
    <location>
        <position position="201"/>
    </location>
    <ligand>
        <name>Ca(2+)</name>
        <dbReference type="ChEBI" id="CHEBI:29108"/>
        <label>2</label>
    </ligand>
</feature>